<proteinExistence type="predicted"/>
<evidence type="ECO:0000313" key="7">
    <source>
        <dbReference type="Proteomes" id="UP000237271"/>
    </source>
</evidence>
<keyword evidence="3" id="KW-0964">Secreted</keyword>
<comment type="subcellular location">
    <subcellularLocation>
        <location evidence="1">Host cell</location>
    </subcellularLocation>
    <subcellularLocation>
        <location evidence="2">Secreted</location>
    </subcellularLocation>
</comment>
<dbReference type="GO" id="GO:0005576">
    <property type="term" value="C:extracellular region"/>
    <property type="evidence" value="ECO:0007669"/>
    <property type="project" value="UniProtKB-SubCell"/>
</dbReference>
<evidence type="ECO:0000313" key="6">
    <source>
        <dbReference type="EMBL" id="POM66886.1"/>
    </source>
</evidence>
<feature type="domain" description="Crinkler effector protein N-terminal" evidence="5">
    <location>
        <begin position="19"/>
        <end position="157"/>
    </location>
</feature>
<sequence length="223" mass="25243">MENPIPSQNLPARDKMVMVKLFSAIVGEARSVFSVVIDENATVEDLKNAINGDNSATITCDAKDLQFFLAKQPVEEEGGKELVPVYYPSAEEMEESLKWLPDEHRAALKLVKGESDDYINALTAGEQILASKTLATWFYAKNNMEPPSCEQIHVLVVVTKGTGGDQELESMLSHDPLTRIQEGSIRMWHNVAKEIREQDRKRAEETPERDLKQTEEIRDWDRK</sequence>
<dbReference type="AlphaFoldDB" id="A0A2P4XMV9"/>
<evidence type="ECO:0000256" key="3">
    <source>
        <dbReference type="ARBA" id="ARBA00022525"/>
    </source>
</evidence>
<dbReference type="GO" id="GO:0043657">
    <property type="term" value="C:host cell"/>
    <property type="evidence" value="ECO:0007669"/>
    <property type="project" value="UniProtKB-SubCell"/>
</dbReference>
<dbReference type="OrthoDB" id="167272at2759"/>
<gene>
    <name evidence="6" type="ORF">PHPALM_17182</name>
</gene>
<accession>A0A2P4XMV9</accession>
<evidence type="ECO:0000259" key="5">
    <source>
        <dbReference type="Pfam" id="PF20147"/>
    </source>
</evidence>
<evidence type="ECO:0000256" key="4">
    <source>
        <dbReference type="SAM" id="MobiDB-lite"/>
    </source>
</evidence>
<dbReference type="InterPro" id="IPR045379">
    <property type="entry name" value="Crinkler_N"/>
</dbReference>
<dbReference type="EMBL" id="NCKW01009511">
    <property type="protein sequence ID" value="POM66886.1"/>
    <property type="molecule type" value="Genomic_DNA"/>
</dbReference>
<name>A0A2P4XMV9_9STRA</name>
<comment type="caution">
    <text evidence="6">The sequence shown here is derived from an EMBL/GenBank/DDBJ whole genome shotgun (WGS) entry which is preliminary data.</text>
</comment>
<feature type="region of interest" description="Disordered" evidence="4">
    <location>
        <begin position="196"/>
        <end position="223"/>
    </location>
</feature>
<dbReference type="Proteomes" id="UP000237271">
    <property type="component" value="Unassembled WGS sequence"/>
</dbReference>
<dbReference type="Pfam" id="PF20147">
    <property type="entry name" value="Crinkler"/>
    <property type="match status" value="1"/>
</dbReference>
<reference evidence="6 7" key="1">
    <citation type="journal article" date="2017" name="Genome Biol. Evol.">
        <title>Phytophthora megakarya and P. palmivora, closely related causal agents of cacao black pod rot, underwent increases in genome sizes and gene numbers by different mechanisms.</title>
        <authorList>
            <person name="Ali S.S."/>
            <person name="Shao J."/>
            <person name="Lary D.J."/>
            <person name="Kronmiller B."/>
            <person name="Shen D."/>
            <person name="Strem M.D."/>
            <person name="Amoako-Attah I."/>
            <person name="Akrofi A.Y."/>
            <person name="Begoude B.A."/>
            <person name="Ten Hoopen G.M."/>
            <person name="Coulibaly K."/>
            <person name="Kebe B.I."/>
            <person name="Melnick R.L."/>
            <person name="Guiltinan M.J."/>
            <person name="Tyler B.M."/>
            <person name="Meinhardt L.W."/>
            <person name="Bailey B.A."/>
        </authorList>
    </citation>
    <scope>NUCLEOTIDE SEQUENCE [LARGE SCALE GENOMIC DNA]</scope>
    <source>
        <strain evidence="7">sbr112.9</strain>
    </source>
</reference>
<protein>
    <submittedName>
        <fullName evidence="6">Crinkler (CRN) family protein</fullName>
    </submittedName>
</protein>
<evidence type="ECO:0000256" key="1">
    <source>
        <dbReference type="ARBA" id="ARBA00004340"/>
    </source>
</evidence>
<evidence type="ECO:0000256" key="2">
    <source>
        <dbReference type="ARBA" id="ARBA00004613"/>
    </source>
</evidence>
<organism evidence="6 7">
    <name type="scientific">Phytophthora palmivora</name>
    <dbReference type="NCBI Taxonomy" id="4796"/>
    <lineage>
        <taxon>Eukaryota</taxon>
        <taxon>Sar</taxon>
        <taxon>Stramenopiles</taxon>
        <taxon>Oomycota</taxon>
        <taxon>Peronosporomycetes</taxon>
        <taxon>Peronosporales</taxon>
        <taxon>Peronosporaceae</taxon>
        <taxon>Phytophthora</taxon>
    </lineage>
</organism>
<keyword evidence="7" id="KW-1185">Reference proteome</keyword>